<evidence type="ECO:0000256" key="4">
    <source>
        <dbReference type="ARBA" id="ARBA00022670"/>
    </source>
</evidence>
<feature type="transmembrane region" description="Helical" evidence="15">
    <location>
        <begin position="20"/>
        <end position="41"/>
    </location>
</feature>
<accession>A0A921ZAA8</accession>
<evidence type="ECO:0000256" key="14">
    <source>
        <dbReference type="ARBA" id="ARBA00078796"/>
    </source>
</evidence>
<dbReference type="GO" id="GO:0005789">
    <property type="term" value="C:endoplasmic reticulum membrane"/>
    <property type="evidence" value="ECO:0007669"/>
    <property type="project" value="UniProtKB-SubCell"/>
</dbReference>
<evidence type="ECO:0000256" key="11">
    <source>
        <dbReference type="ARBA" id="ARBA00023049"/>
    </source>
</evidence>
<dbReference type="GO" id="GO:0008235">
    <property type="term" value="F:metalloexopeptidase activity"/>
    <property type="evidence" value="ECO:0007669"/>
    <property type="project" value="InterPro"/>
</dbReference>
<keyword evidence="5 15" id="KW-0812">Transmembrane</keyword>
<dbReference type="CDD" id="cd03875">
    <property type="entry name" value="M28_Fxna_like"/>
    <property type="match status" value="1"/>
</dbReference>
<reference evidence="18" key="2">
    <citation type="submission" date="2020-12" db="EMBL/GenBank/DDBJ databases">
        <authorList>
            <person name="Kanost M."/>
        </authorList>
    </citation>
    <scope>NUCLEOTIDE SEQUENCE</scope>
</reference>
<evidence type="ECO:0000313" key="19">
    <source>
        <dbReference type="Proteomes" id="UP000791440"/>
    </source>
</evidence>
<protein>
    <recommendedName>
        <fullName evidence="14">FXNA-like protease</fullName>
    </recommendedName>
</protein>
<evidence type="ECO:0000256" key="6">
    <source>
        <dbReference type="ARBA" id="ARBA00022723"/>
    </source>
</evidence>
<evidence type="ECO:0000259" key="17">
    <source>
        <dbReference type="Pfam" id="PF22248"/>
    </source>
</evidence>
<dbReference type="Pfam" id="PF04389">
    <property type="entry name" value="Peptidase_M28"/>
    <property type="match status" value="1"/>
</dbReference>
<dbReference type="PANTHER" id="PTHR12147">
    <property type="entry name" value="METALLOPEPTIDASE M28 FAMILY MEMBER"/>
    <property type="match status" value="1"/>
</dbReference>
<dbReference type="GO" id="GO:0046872">
    <property type="term" value="F:metal ion binding"/>
    <property type="evidence" value="ECO:0007669"/>
    <property type="project" value="UniProtKB-KW"/>
</dbReference>
<gene>
    <name evidence="18" type="ORF">O3G_MSEX008637</name>
</gene>
<dbReference type="Pfam" id="PF22248">
    <property type="entry name" value="ERMP1_C"/>
    <property type="match status" value="1"/>
</dbReference>
<comment type="similarity">
    <text evidence="3">Belongs to the peptidase M28 family.</text>
</comment>
<keyword evidence="8" id="KW-0256">Endoplasmic reticulum</keyword>
<comment type="subcellular location">
    <subcellularLocation>
        <location evidence="2">Endoplasmic reticulum membrane</location>
        <topology evidence="2">Multi-pass membrane protein</topology>
    </subcellularLocation>
</comment>
<dbReference type="AlphaFoldDB" id="A0A921ZAA8"/>
<evidence type="ECO:0000256" key="10">
    <source>
        <dbReference type="ARBA" id="ARBA00022989"/>
    </source>
</evidence>
<keyword evidence="7" id="KW-0378">Hydrolase</keyword>
<dbReference type="EMBL" id="JH668464">
    <property type="protein sequence ID" value="KAG6454318.1"/>
    <property type="molecule type" value="Genomic_DNA"/>
</dbReference>
<dbReference type="InterPro" id="IPR007484">
    <property type="entry name" value="Peptidase_M28"/>
</dbReference>
<feature type="transmembrane region" description="Helical" evidence="15">
    <location>
        <begin position="490"/>
        <end position="510"/>
    </location>
</feature>
<evidence type="ECO:0000256" key="9">
    <source>
        <dbReference type="ARBA" id="ARBA00022833"/>
    </source>
</evidence>
<keyword evidence="19" id="KW-1185">Reference proteome</keyword>
<keyword evidence="10 15" id="KW-1133">Transmembrane helix</keyword>
<evidence type="ECO:0000256" key="12">
    <source>
        <dbReference type="ARBA" id="ARBA00023136"/>
    </source>
</evidence>
<evidence type="ECO:0000256" key="1">
    <source>
        <dbReference type="ARBA" id="ARBA00001947"/>
    </source>
</evidence>
<evidence type="ECO:0000256" key="3">
    <source>
        <dbReference type="ARBA" id="ARBA00010918"/>
    </source>
</evidence>
<evidence type="ECO:0000256" key="8">
    <source>
        <dbReference type="ARBA" id="ARBA00022824"/>
    </source>
</evidence>
<keyword evidence="4" id="KW-0645">Protease</keyword>
<sequence length="707" mass="77090">MDVATEDLVKENVVPRPPLSVWWLVAALAVSGLSVIGVALIDYNLPEPLTRETAPPDRFIAEIAHEHLVNLTSIGPRVAGSYENEVVAVRILVETLKEIARTASPHNRVEYELHTASGGFALTFLDGMNNVYRDVRSVVARVSGAGGRPRGAKQRTALLLNCHYDSVTDSPGASDDGAGCAVLLETMRTLSASRRPLRHDAVFLFNGAEENIMQASHGFITQHKWAKSVRAFINIEACGAGGREVLFQAGPHDPWIMEVYAGVVPHPFASSLAQELFESGFIPADTDFRIFRDFGNLSGVDLAWSTNGYVYHTALDTVSRVPRAALQRTGDNVLALANGLLSSESLESEVELTSRQPVYFDVLGLVVVSARAPLALAMCAFTIAFVLFKVHLNATDAKRQLFVHRVWWWRWVCVCCAAQACSVAVGTAAAAALAMTMHVVGARLRFFATPPLLGPLYAAPALAACWWTAITLWSRWGAVAVRRGWWGARLWHDAAALTTALALLLCAVRGLRSGQQQWARHVARGVVIYVCMGVGVVTAVLACLVPEHFAYSDTRPQRIMVFHTRRTVHIKGVHTPPEMIYWMPDLDVNTPYTVKDFVAGARAVSAEECAHWLYCGAPYCLPVLSMIGTSHVAPAPVPPLASLNATLHLSTVRITAPPSDTWADVSVAGHSMFGELRLHEEHARLLRSFPAWVTATGWGVDLHLYTV</sequence>
<feature type="transmembrane region" description="Helical" evidence="15">
    <location>
        <begin position="362"/>
        <end position="388"/>
    </location>
</feature>
<dbReference type="InterPro" id="IPR048024">
    <property type="entry name" value="Fxna-like_M28_dom"/>
</dbReference>
<dbReference type="InterPro" id="IPR053973">
    <property type="entry name" value="ERMP1-like_C"/>
</dbReference>
<dbReference type="Proteomes" id="UP000791440">
    <property type="component" value="Unassembled WGS sequence"/>
</dbReference>
<dbReference type="GO" id="GO:0006508">
    <property type="term" value="P:proteolysis"/>
    <property type="evidence" value="ECO:0007669"/>
    <property type="project" value="UniProtKB-KW"/>
</dbReference>
<feature type="domain" description="Endoplasmic reticulum metallopeptidase 1-like C-terminal" evidence="17">
    <location>
        <begin position="554"/>
        <end position="648"/>
    </location>
</feature>
<evidence type="ECO:0000259" key="16">
    <source>
        <dbReference type="Pfam" id="PF04389"/>
    </source>
</evidence>
<evidence type="ECO:0000256" key="5">
    <source>
        <dbReference type="ARBA" id="ARBA00022692"/>
    </source>
</evidence>
<keyword evidence="9" id="KW-0862">Zinc</keyword>
<keyword evidence="11" id="KW-0482">Metalloprotease</keyword>
<evidence type="ECO:0000256" key="15">
    <source>
        <dbReference type="SAM" id="Phobius"/>
    </source>
</evidence>
<comment type="cofactor">
    <cofactor evidence="1">
        <name>Zn(2+)</name>
        <dbReference type="ChEBI" id="CHEBI:29105"/>
    </cofactor>
</comment>
<proteinExistence type="inferred from homology"/>
<evidence type="ECO:0000256" key="7">
    <source>
        <dbReference type="ARBA" id="ARBA00022801"/>
    </source>
</evidence>
<keyword evidence="13" id="KW-0325">Glycoprotein</keyword>
<feature type="domain" description="Peptidase M28" evidence="16">
    <location>
        <begin position="151"/>
        <end position="336"/>
    </location>
</feature>
<evidence type="ECO:0000313" key="18">
    <source>
        <dbReference type="EMBL" id="KAG6454318.1"/>
    </source>
</evidence>
<name>A0A921ZAA8_MANSE</name>
<dbReference type="FunFam" id="3.40.630.10:FF:000008">
    <property type="entry name" value="Endoplasmic reticulum metallopeptidase 1"/>
    <property type="match status" value="1"/>
</dbReference>
<evidence type="ECO:0000256" key="13">
    <source>
        <dbReference type="ARBA" id="ARBA00023180"/>
    </source>
</evidence>
<dbReference type="PANTHER" id="PTHR12147:SF22">
    <property type="entry name" value="ENDOPLASMIC RETICULUM METALLOPEPTIDASE 1"/>
    <property type="match status" value="1"/>
</dbReference>
<feature type="transmembrane region" description="Helical" evidence="15">
    <location>
        <begin position="446"/>
        <end position="470"/>
    </location>
</feature>
<keyword evidence="12 15" id="KW-0472">Membrane</keyword>
<organism evidence="18 19">
    <name type="scientific">Manduca sexta</name>
    <name type="common">Tobacco hawkmoth</name>
    <name type="synonym">Tobacco hornworm</name>
    <dbReference type="NCBI Taxonomy" id="7130"/>
    <lineage>
        <taxon>Eukaryota</taxon>
        <taxon>Metazoa</taxon>
        <taxon>Ecdysozoa</taxon>
        <taxon>Arthropoda</taxon>
        <taxon>Hexapoda</taxon>
        <taxon>Insecta</taxon>
        <taxon>Pterygota</taxon>
        <taxon>Neoptera</taxon>
        <taxon>Endopterygota</taxon>
        <taxon>Lepidoptera</taxon>
        <taxon>Glossata</taxon>
        <taxon>Ditrysia</taxon>
        <taxon>Bombycoidea</taxon>
        <taxon>Sphingidae</taxon>
        <taxon>Sphinginae</taxon>
        <taxon>Sphingini</taxon>
        <taxon>Manduca</taxon>
    </lineage>
</organism>
<feature type="transmembrane region" description="Helical" evidence="15">
    <location>
        <begin position="408"/>
        <end position="434"/>
    </location>
</feature>
<comment type="caution">
    <text evidence="18">The sequence shown here is derived from an EMBL/GenBank/DDBJ whole genome shotgun (WGS) entry which is preliminary data.</text>
</comment>
<keyword evidence="6" id="KW-0479">Metal-binding</keyword>
<feature type="transmembrane region" description="Helical" evidence="15">
    <location>
        <begin position="522"/>
        <end position="542"/>
    </location>
</feature>
<evidence type="ECO:0000256" key="2">
    <source>
        <dbReference type="ARBA" id="ARBA00004477"/>
    </source>
</evidence>
<reference evidence="18" key="1">
    <citation type="journal article" date="2016" name="Insect Biochem. Mol. Biol.">
        <title>Multifaceted biological insights from a draft genome sequence of the tobacco hornworm moth, Manduca sexta.</title>
        <authorList>
            <person name="Kanost M.R."/>
            <person name="Arrese E.L."/>
            <person name="Cao X."/>
            <person name="Chen Y.R."/>
            <person name="Chellapilla S."/>
            <person name="Goldsmith M.R."/>
            <person name="Grosse-Wilde E."/>
            <person name="Heckel D.G."/>
            <person name="Herndon N."/>
            <person name="Jiang H."/>
            <person name="Papanicolaou A."/>
            <person name="Qu J."/>
            <person name="Soulages J.L."/>
            <person name="Vogel H."/>
            <person name="Walters J."/>
            <person name="Waterhouse R.M."/>
            <person name="Ahn S.J."/>
            <person name="Almeida F.C."/>
            <person name="An C."/>
            <person name="Aqrawi P."/>
            <person name="Bretschneider A."/>
            <person name="Bryant W.B."/>
            <person name="Bucks S."/>
            <person name="Chao H."/>
            <person name="Chevignon G."/>
            <person name="Christen J.M."/>
            <person name="Clarke D.F."/>
            <person name="Dittmer N.T."/>
            <person name="Ferguson L.C.F."/>
            <person name="Garavelou S."/>
            <person name="Gordon K.H.J."/>
            <person name="Gunaratna R.T."/>
            <person name="Han Y."/>
            <person name="Hauser F."/>
            <person name="He Y."/>
            <person name="Heidel-Fischer H."/>
            <person name="Hirsh A."/>
            <person name="Hu Y."/>
            <person name="Jiang H."/>
            <person name="Kalra D."/>
            <person name="Klinner C."/>
            <person name="Konig C."/>
            <person name="Kovar C."/>
            <person name="Kroll A.R."/>
            <person name="Kuwar S.S."/>
            <person name="Lee S.L."/>
            <person name="Lehman R."/>
            <person name="Li K."/>
            <person name="Li Z."/>
            <person name="Liang H."/>
            <person name="Lovelace S."/>
            <person name="Lu Z."/>
            <person name="Mansfield J.H."/>
            <person name="McCulloch K.J."/>
            <person name="Mathew T."/>
            <person name="Morton B."/>
            <person name="Muzny D.M."/>
            <person name="Neunemann D."/>
            <person name="Ongeri F."/>
            <person name="Pauchet Y."/>
            <person name="Pu L.L."/>
            <person name="Pyrousis I."/>
            <person name="Rao X.J."/>
            <person name="Redding A."/>
            <person name="Roesel C."/>
            <person name="Sanchez-Gracia A."/>
            <person name="Schaack S."/>
            <person name="Shukla A."/>
            <person name="Tetreau G."/>
            <person name="Wang Y."/>
            <person name="Xiong G.H."/>
            <person name="Traut W."/>
            <person name="Walsh T.K."/>
            <person name="Worley K.C."/>
            <person name="Wu D."/>
            <person name="Wu W."/>
            <person name="Wu Y.Q."/>
            <person name="Zhang X."/>
            <person name="Zou Z."/>
            <person name="Zucker H."/>
            <person name="Briscoe A.D."/>
            <person name="Burmester T."/>
            <person name="Clem R.J."/>
            <person name="Feyereisen R."/>
            <person name="Grimmelikhuijzen C.J.P."/>
            <person name="Hamodrakas S.J."/>
            <person name="Hansson B.S."/>
            <person name="Huguet E."/>
            <person name="Jermiin L.S."/>
            <person name="Lan Q."/>
            <person name="Lehman H.K."/>
            <person name="Lorenzen M."/>
            <person name="Merzendorfer H."/>
            <person name="Michalopoulos I."/>
            <person name="Morton D.B."/>
            <person name="Muthukrishnan S."/>
            <person name="Oakeshott J.G."/>
            <person name="Palmer W."/>
            <person name="Park Y."/>
            <person name="Passarelli A.L."/>
            <person name="Rozas J."/>
            <person name="Schwartz L.M."/>
            <person name="Smith W."/>
            <person name="Southgate A."/>
            <person name="Vilcinskas A."/>
            <person name="Vogt R."/>
            <person name="Wang P."/>
            <person name="Werren J."/>
            <person name="Yu X.Q."/>
            <person name="Zhou J.J."/>
            <person name="Brown S.J."/>
            <person name="Scherer S.E."/>
            <person name="Richards S."/>
            <person name="Blissard G.W."/>
        </authorList>
    </citation>
    <scope>NUCLEOTIDE SEQUENCE</scope>
</reference>
<dbReference type="InterPro" id="IPR045175">
    <property type="entry name" value="M28_fam"/>
</dbReference>